<gene>
    <name evidence="2" type="ORF">GCM10011379_12690</name>
</gene>
<proteinExistence type="predicted"/>
<organism evidence="2 3">
    <name type="scientific">Filimonas zeae</name>
    <dbReference type="NCBI Taxonomy" id="1737353"/>
    <lineage>
        <taxon>Bacteria</taxon>
        <taxon>Pseudomonadati</taxon>
        <taxon>Bacteroidota</taxon>
        <taxon>Chitinophagia</taxon>
        <taxon>Chitinophagales</taxon>
        <taxon>Chitinophagaceae</taxon>
        <taxon>Filimonas</taxon>
    </lineage>
</organism>
<comment type="caution">
    <text evidence="2">The sequence shown here is derived from an EMBL/GenBank/DDBJ whole genome shotgun (WGS) entry which is preliminary data.</text>
</comment>
<dbReference type="AlphaFoldDB" id="A0A917IRY3"/>
<feature type="compositionally biased region" description="Basic and acidic residues" evidence="1">
    <location>
        <begin position="24"/>
        <end position="52"/>
    </location>
</feature>
<feature type="region of interest" description="Disordered" evidence="1">
    <location>
        <begin position="24"/>
        <end position="72"/>
    </location>
</feature>
<dbReference type="EMBL" id="BMIB01000001">
    <property type="protein sequence ID" value="GGH62594.1"/>
    <property type="molecule type" value="Genomic_DNA"/>
</dbReference>
<evidence type="ECO:0000313" key="2">
    <source>
        <dbReference type="EMBL" id="GGH62594.1"/>
    </source>
</evidence>
<evidence type="ECO:0000256" key="1">
    <source>
        <dbReference type="SAM" id="MobiDB-lite"/>
    </source>
</evidence>
<reference evidence="2" key="1">
    <citation type="journal article" date="2014" name="Int. J. Syst. Evol. Microbiol.">
        <title>Complete genome sequence of Corynebacterium casei LMG S-19264T (=DSM 44701T), isolated from a smear-ripened cheese.</title>
        <authorList>
            <consortium name="US DOE Joint Genome Institute (JGI-PGF)"/>
            <person name="Walter F."/>
            <person name="Albersmeier A."/>
            <person name="Kalinowski J."/>
            <person name="Ruckert C."/>
        </authorList>
    </citation>
    <scope>NUCLEOTIDE SEQUENCE</scope>
    <source>
        <strain evidence="2">CGMCC 1.15290</strain>
    </source>
</reference>
<keyword evidence="3" id="KW-1185">Reference proteome</keyword>
<sequence length="72" mass="8176">MCCYVLKPKHMNTTTINTANVAKTDEKRFKEDERQHDKKGDNKGLEKTEHQPEPATGDKCSGSIHRHNTPAK</sequence>
<evidence type="ECO:0000313" key="3">
    <source>
        <dbReference type="Proteomes" id="UP000627292"/>
    </source>
</evidence>
<name>A0A917IRY3_9BACT</name>
<protein>
    <submittedName>
        <fullName evidence="2">Uncharacterized protein</fullName>
    </submittedName>
</protein>
<dbReference type="Proteomes" id="UP000627292">
    <property type="component" value="Unassembled WGS sequence"/>
</dbReference>
<reference evidence="2" key="2">
    <citation type="submission" date="2020-09" db="EMBL/GenBank/DDBJ databases">
        <authorList>
            <person name="Sun Q."/>
            <person name="Zhou Y."/>
        </authorList>
    </citation>
    <scope>NUCLEOTIDE SEQUENCE</scope>
    <source>
        <strain evidence="2">CGMCC 1.15290</strain>
    </source>
</reference>
<accession>A0A917IRY3</accession>